<protein>
    <submittedName>
        <fullName evidence="1">Uncharacterized protein</fullName>
    </submittedName>
</protein>
<reference evidence="1" key="1">
    <citation type="journal article" date="2020" name="Fungal Divers.">
        <title>Resolving the Mortierellaceae phylogeny through synthesis of multi-gene phylogenetics and phylogenomics.</title>
        <authorList>
            <person name="Vandepol N."/>
            <person name="Liber J."/>
            <person name="Desiro A."/>
            <person name="Na H."/>
            <person name="Kennedy M."/>
            <person name="Barry K."/>
            <person name="Grigoriev I.V."/>
            <person name="Miller A.N."/>
            <person name="O'Donnell K."/>
            <person name="Stajich J.E."/>
            <person name="Bonito G."/>
        </authorList>
    </citation>
    <scope>NUCLEOTIDE SEQUENCE</scope>
    <source>
        <strain evidence="1">CK1249</strain>
    </source>
</reference>
<proteinExistence type="predicted"/>
<comment type="caution">
    <text evidence="1">The sequence shown here is derived from an EMBL/GenBank/DDBJ whole genome shotgun (WGS) entry which is preliminary data.</text>
</comment>
<accession>A0A9P6LS35</accession>
<gene>
    <name evidence="1" type="ORF">BGZ70_006837</name>
</gene>
<feature type="non-terminal residue" evidence="1">
    <location>
        <position position="1"/>
    </location>
</feature>
<name>A0A9P6LS35_MORAP</name>
<organism evidence="1 2">
    <name type="scientific">Mortierella alpina</name>
    <name type="common">Oleaginous fungus</name>
    <name type="synonym">Mortierella renispora</name>
    <dbReference type="NCBI Taxonomy" id="64518"/>
    <lineage>
        <taxon>Eukaryota</taxon>
        <taxon>Fungi</taxon>
        <taxon>Fungi incertae sedis</taxon>
        <taxon>Mucoromycota</taxon>
        <taxon>Mortierellomycotina</taxon>
        <taxon>Mortierellomycetes</taxon>
        <taxon>Mortierellales</taxon>
        <taxon>Mortierellaceae</taxon>
        <taxon>Mortierella</taxon>
    </lineage>
</organism>
<dbReference type="Proteomes" id="UP000738359">
    <property type="component" value="Unassembled WGS sequence"/>
</dbReference>
<keyword evidence="2" id="KW-1185">Reference proteome</keyword>
<evidence type="ECO:0000313" key="1">
    <source>
        <dbReference type="EMBL" id="KAF9935983.1"/>
    </source>
</evidence>
<dbReference type="EMBL" id="JAAAHY010003970">
    <property type="protein sequence ID" value="KAF9935983.1"/>
    <property type="molecule type" value="Genomic_DNA"/>
</dbReference>
<dbReference type="AlphaFoldDB" id="A0A9P6LS35"/>
<dbReference type="OrthoDB" id="2441991at2759"/>
<evidence type="ECO:0000313" key="2">
    <source>
        <dbReference type="Proteomes" id="UP000738359"/>
    </source>
</evidence>
<sequence length="117" mass="13708">ERKRLKSHKGAVRLLSLDQIRHHVGIVRDYENLDLTTYHERGYVALESIKTDGFKVQLLAYKLKELQCARYKRLPEHRLPPRLTSIVAGVDYFMTEIRNIIKTGDDVTRIWNCNGDE</sequence>
<feature type="non-terminal residue" evidence="1">
    <location>
        <position position="117"/>
    </location>
</feature>